<proteinExistence type="predicted"/>
<gene>
    <name evidence="2" type="ORF">ACHAW5_000021</name>
</gene>
<feature type="compositionally biased region" description="Acidic residues" evidence="1">
    <location>
        <begin position="224"/>
        <end position="240"/>
    </location>
</feature>
<accession>A0ABD3R1M4</accession>
<dbReference type="EMBL" id="JALLAZ020000010">
    <property type="protein sequence ID" value="KAL3805771.1"/>
    <property type="molecule type" value="Genomic_DNA"/>
</dbReference>
<feature type="compositionally biased region" description="Low complexity" evidence="1">
    <location>
        <begin position="78"/>
        <end position="92"/>
    </location>
</feature>
<comment type="caution">
    <text evidence="2">The sequence shown here is derived from an EMBL/GenBank/DDBJ whole genome shotgun (WGS) entry which is preliminary data.</text>
</comment>
<feature type="region of interest" description="Disordered" evidence="1">
    <location>
        <begin position="601"/>
        <end position="635"/>
    </location>
</feature>
<sequence>MESIHSIPMTYSMDSSGAGDAFVHPDDDDDDDPPLPPAAAAAAATPRLGPNAASHPPRRQQQQGQQHLPPAYDLHRTGPVGVPSSSSSSGRRPSLDASRDDTTEDSLPDSDSTPTQRGAGGADDDDDDDDNNNNRNPDSSLTKITGKASSSPRQRRRRQQIAKLAAVATNTSTTTTATTTTTAGWDVRSGGDPEWSHAVVNDDEDAAGRGKDDDNDDGKGGGGEGDDDDDEGEEGEEEDATSVIRRGYADLLRLMSRPELFRDAALLDGRAFFDATTTTTTTKAADEDEEDDSTFRGLQDDDEDVEATRHTTNETFAFDPFGKDEDEEVVEKGDKKEGPSSSKSSSSSPAGKTSWIARPSSNDPPKGGGGGGGRERDAPSPHRIFAHDAEVVLPQAMTASQLFGIERTTGIELEAAVGMVALCALFRRWLAIMPEGDHDNPMDPPGMTIMKMGGGGYRVTAAHRVVWRWMNKFSPTTVAASPVRRKARAGGGGVGGSTRNSGVDDFDFGDLVAMTIVDVFETDANGLLLSYCPTFDNRAVHKTPEMKEFLRKGVGQMMETMEVVAKSPVGKSVNMAAGRLGEMSFRAAMVVGNAVKNKIQHNANNQHGRGQNAEDVPEEDRLNELSQSQIVDQDETAVDIKAMNAIELDRDPKPPTPNG</sequence>
<organism evidence="2 3">
    <name type="scientific">Stephanodiscus triporus</name>
    <dbReference type="NCBI Taxonomy" id="2934178"/>
    <lineage>
        <taxon>Eukaryota</taxon>
        <taxon>Sar</taxon>
        <taxon>Stramenopiles</taxon>
        <taxon>Ochrophyta</taxon>
        <taxon>Bacillariophyta</taxon>
        <taxon>Coscinodiscophyceae</taxon>
        <taxon>Thalassiosirophycidae</taxon>
        <taxon>Stephanodiscales</taxon>
        <taxon>Stephanodiscaceae</taxon>
        <taxon>Stephanodiscus</taxon>
    </lineage>
</organism>
<keyword evidence="3" id="KW-1185">Reference proteome</keyword>
<feature type="region of interest" description="Disordered" evidence="1">
    <location>
        <begin position="1"/>
        <end position="242"/>
    </location>
</feature>
<feature type="region of interest" description="Disordered" evidence="1">
    <location>
        <begin position="280"/>
        <end position="380"/>
    </location>
</feature>
<dbReference type="AlphaFoldDB" id="A0ABD3R1M4"/>
<evidence type="ECO:0000256" key="1">
    <source>
        <dbReference type="SAM" id="MobiDB-lite"/>
    </source>
</evidence>
<protein>
    <submittedName>
        <fullName evidence="2">Uncharacterized protein</fullName>
    </submittedName>
</protein>
<feature type="compositionally biased region" description="Acidic residues" evidence="1">
    <location>
        <begin position="122"/>
        <end position="131"/>
    </location>
</feature>
<dbReference type="Proteomes" id="UP001530315">
    <property type="component" value="Unassembled WGS sequence"/>
</dbReference>
<feature type="compositionally biased region" description="Low complexity" evidence="1">
    <location>
        <begin position="165"/>
        <end position="183"/>
    </location>
</feature>
<name>A0ABD3R1M4_9STRA</name>
<evidence type="ECO:0000313" key="3">
    <source>
        <dbReference type="Proteomes" id="UP001530315"/>
    </source>
</evidence>
<feature type="compositionally biased region" description="Polar residues" evidence="1">
    <location>
        <begin position="139"/>
        <end position="152"/>
    </location>
</feature>
<reference evidence="2 3" key="1">
    <citation type="submission" date="2024-10" db="EMBL/GenBank/DDBJ databases">
        <title>Updated reference genomes for cyclostephanoid diatoms.</title>
        <authorList>
            <person name="Roberts W.R."/>
            <person name="Alverson A.J."/>
        </authorList>
    </citation>
    <scope>NUCLEOTIDE SEQUENCE [LARGE SCALE GENOMIC DNA]</scope>
    <source>
        <strain evidence="2 3">AJA276-08</strain>
    </source>
</reference>
<evidence type="ECO:0000313" key="2">
    <source>
        <dbReference type="EMBL" id="KAL3805771.1"/>
    </source>
</evidence>